<feature type="compositionally biased region" description="Basic and acidic residues" evidence="1">
    <location>
        <begin position="25"/>
        <end position="46"/>
    </location>
</feature>
<evidence type="ECO:0000256" key="1">
    <source>
        <dbReference type="SAM" id="MobiDB-lite"/>
    </source>
</evidence>
<reference evidence="2 3" key="1">
    <citation type="journal article" date="2014" name="Agronomy (Basel)">
        <title>A Draft Genome Sequence for Ensete ventricosum, the Drought-Tolerant Tree Against Hunger.</title>
        <authorList>
            <person name="Harrison J."/>
            <person name="Moore K.A."/>
            <person name="Paszkiewicz K."/>
            <person name="Jones T."/>
            <person name="Grant M."/>
            <person name="Ambacheew D."/>
            <person name="Muzemil S."/>
            <person name="Studholme D.J."/>
        </authorList>
    </citation>
    <scope>NUCLEOTIDE SEQUENCE [LARGE SCALE GENOMIC DNA]</scope>
</reference>
<name>A0A426YN80_ENSVE</name>
<feature type="region of interest" description="Disordered" evidence="1">
    <location>
        <begin position="25"/>
        <end position="53"/>
    </location>
</feature>
<comment type="caution">
    <text evidence="2">The sequence shown here is derived from an EMBL/GenBank/DDBJ whole genome shotgun (WGS) entry which is preliminary data.</text>
</comment>
<accession>A0A426YN80</accession>
<organism evidence="2 3">
    <name type="scientific">Ensete ventricosum</name>
    <name type="common">Abyssinian banana</name>
    <name type="synonym">Musa ensete</name>
    <dbReference type="NCBI Taxonomy" id="4639"/>
    <lineage>
        <taxon>Eukaryota</taxon>
        <taxon>Viridiplantae</taxon>
        <taxon>Streptophyta</taxon>
        <taxon>Embryophyta</taxon>
        <taxon>Tracheophyta</taxon>
        <taxon>Spermatophyta</taxon>
        <taxon>Magnoliopsida</taxon>
        <taxon>Liliopsida</taxon>
        <taxon>Zingiberales</taxon>
        <taxon>Musaceae</taxon>
        <taxon>Ensete</taxon>
    </lineage>
</organism>
<dbReference type="Proteomes" id="UP000287651">
    <property type="component" value="Unassembled WGS sequence"/>
</dbReference>
<protein>
    <submittedName>
        <fullName evidence="2">Uncharacterized protein</fullName>
    </submittedName>
</protein>
<evidence type="ECO:0000313" key="3">
    <source>
        <dbReference type="Proteomes" id="UP000287651"/>
    </source>
</evidence>
<evidence type="ECO:0000313" key="2">
    <source>
        <dbReference type="EMBL" id="RRT53173.1"/>
    </source>
</evidence>
<dbReference type="EMBL" id="AMZH03011268">
    <property type="protein sequence ID" value="RRT53173.1"/>
    <property type="molecule type" value="Genomic_DNA"/>
</dbReference>
<sequence length="118" mass="13539">MLLHHQSLDGDILVGPLQHFWHDRRGSLHERPKEARRPDPDHESLDNQRQVRVGNDPDLLYEMGEVQAEVFIFLLPHPEEGCNGRLRSYASEEVGLKLSRELIKRVDEASGNGHTTLE</sequence>
<proteinExistence type="predicted"/>
<gene>
    <name evidence="2" type="ORF">B296_00045811</name>
</gene>
<dbReference type="AlphaFoldDB" id="A0A426YN80"/>